<accession>A0A6M5Z6R9</accession>
<dbReference type="InterPro" id="IPR029044">
    <property type="entry name" value="Nucleotide-diphossugar_trans"/>
</dbReference>
<dbReference type="SUPFAM" id="SSF53448">
    <property type="entry name" value="Nucleotide-diphospho-sugar transferases"/>
    <property type="match status" value="1"/>
</dbReference>
<organism evidence="2 3">
    <name type="scientific">Frigoriglobus tundricola</name>
    <dbReference type="NCBI Taxonomy" id="2774151"/>
    <lineage>
        <taxon>Bacteria</taxon>
        <taxon>Pseudomonadati</taxon>
        <taxon>Planctomycetota</taxon>
        <taxon>Planctomycetia</taxon>
        <taxon>Gemmatales</taxon>
        <taxon>Gemmataceae</taxon>
        <taxon>Frigoriglobus</taxon>
    </lineage>
</organism>
<dbReference type="Gene3D" id="3.90.550.10">
    <property type="entry name" value="Spore Coat Polysaccharide Biosynthesis Protein SpsA, Chain A"/>
    <property type="match status" value="1"/>
</dbReference>
<name>A0A6M5Z6R9_9BACT</name>
<dbReference type="SUPFAM" id="SSF53335">
    <property type="entry name" value="S-adenosyl-L-methionine-dependent methyltransferases"/>
    <property type="match status" value="1"/>
</dbReference>
<keyword evidence="3" id="KW-1185">Reference proteome</keyword>
<dbReference type="KEGG" id="ftj:FTUN_8966"/>
<dbReference type="Pfam" id="PF00535">
    <property type="entry name" value="Glycos_transf_2"/>
    <property type="match status" value="1"/>
</dbReference>
<dbReference type="Proteomes" id="UP000503447">
    <property type="component" value="Chromosome"/>
</dbReference>
<reference evidence="3" key="1">
    <citation type="submission" date="2020-05" db="EMBL/GenBank/DDBJ databases">
        <title>Frigoriglobus tundricola gen. nov., sp. nov., a psychrotolerant cellulolytic planctomycete of the family Gemmataceae with two divergent copies of 16S rRNA gene.</title>
        <authorList>
            <person name="Kulichevskaya I.S."/>
            <person name="Ivanova A.A."/>
            <person name="Naumoff D.G."/>
            <person name="Beletsky A.V."/>
            <person name="Rijpstra W.I.C."/>
            <person name="Sinninghe Damste J.S."/>
            <person name="Mardanov A.V."/>
            <person name="Ravin N.V."/>
            <person name="Dedysh S.N."/>
        </authorList>
    </citation>
    <scope>NUCLEOTIDE SEQUENCE [LARGE SCALE GENOMIC DNA]</scope>
    <source>
        <strain evidence="3">PL17</strain>
    </source>
</reference>
<proteinExistence type="predicted"/>
<dbReference type="Gene3D" id="3.40.50.150">
    <property type="entry name" value="Vaccinia Virus protein VP39"/>
    <property type="match status" value="1"/>
</dbReference>
<dbReference type="CDD" id="cd00761">
    <property type="entry name" value="Glyco_tranf_GTA_type"/>
    <property type="match status" value="1"/>
</dbReference>
<dbReference type="AlphaFoldDB" id="A0A6M5Z6R9"/>
<dbReference type="EMBL" id="CP053452">
    <property type="protein sequence ID" value="QJX01322.1"/>
    <property type="molecule type" value="Genomic_DNA"/>
</dbReference>
<evidence type="ECO:0000313" key="2">
    <source>
        <dbReference type="EMBL" id="QJX01322.1"/>
    </source>
</evidence>
<dbReference type="InterPro" id="IPR029063">
    <property type="entry name" value="SAM-dependent_MTases_sf"/>
</dbReference>
<feature type="domain" description="Glycosyltransferase 2-like" evidence="1">
    <location>
        <begin position="240"/>
        <end position="316"/>
    </location>
</feature>
<gene>
    <name evidence="2" type="ORF">FTUN_8966</name>
</gene>
<dbReference type="InterPro" id="IPR001173">
    <property type="entry name" value="Glyco_trans_2-like"/>
</dbReference>
<dbReference type="RefSeq" id="WP_171475893.1">
    <property type="nucleotide sequence ID" value="NZ_CP053452.2"/>
</dbReference>
<protein>
    <recommendedName>
        <fullName evidence="1">Glycosyltransferase 2-like domain-containing protein</fullName>
    </recommendedName>
</protein>
<evidence type="ECO:0000313" key="3">
    <source>
        <dbReference type="Proteomes" id="UP000503447"/>
    </source>
</evidence>
<evidence type="ECO:0000259" key="1">
    <source>
        <dbReference type="Pfam" id="PF00535"/>
    </source>
</evidence>
<sequence length="398" mass="43132">MPPPSFLYRGLACQQHPAVPGVMARVLADLRPARVLEIGTAEGGFAPCLRDALDGSGLTAVPVLSYDLVARGGHAAVRAAGVDVRVQPVFGPSHRAVDARVAEYVRSPGPSLVLCDGGQKIKEFAALAPLLKTGDVIGAHDYAPNWDHFVRHVRGRTWDRLAFTDAAAVGPAATCGLTSWRPDDLGPVNWLWMRKTAAGRPALAPHPSGVTVCLATIPPRRTLLLRALESVASQTVRPEAVVVVCDYGREGAARTKTRTLEQVRTQWVTFLDDDDQMFPHHVELLLNHARASGADVAYSSAEVVAPDGRVLPNAEGWGRYGLPFDAQRLREISYIQTPALMRTERARSVGGFAAIGDSPHDEWNMYRAILDAGGTFSHLPRRTWRWHHWGGNTGGKAP</sequence>